<dbReference type="SUPFAM" id="SSF46565">
    <property type="entry name" value="Chaperone J-domain"/>
    <property type="match status" value="1"/>
</dbReference>
<dbReference type="Proteomes" id="UP000019482">
    <property type="component" value="Unassembled WGS sequence"/>
</dbReference>
<accession>W6N5F6</accession>
<dbReference type="RefSeq" id="WP_017894671.1">
    <property type="nucleotide sequence ID" value="NZ_CBXI010000023.1"/>
</dbReference>
<name>W6N5F6_CLOTY</name>
<feature type="domain" description="J" evidence="3">
    <location>
        <begin position="3"/>
        <end position="71"/>
    </location>
</feature>
<dbReference type="InterPro" id="IPR001623">
    <property type="entry name" value="DnaJ_domain"/>
</dbReference>
<protein>
    <submittedName>
        <fullName evidence="4">Molecular chaperone, DnaJ family (Contain C-term. Zn finger domain)</fullName>
    </submittedName>
</protein>
<dbReference type="CDD" id="cd06257">
    <property type="entry name" value="DnaJ"/>
    <property type="match status" value="1"/>
</dbReference>
<organism evidence="4 5">
    <name type="scientific">Clostridium tyrobutyricum DIVETGP</name>
    <dbReference type="NCBI Taxonomy" id="1408889"/>
    <lineage>
        <taxon>Bacteria</taxon>
        <taxon>Bacillati</taxon>
        <taxon>Bacillota</taxon>
        <taxon>Clostridia</taxon>
        <taxon>Eubacteriales</taxon>
        <taxon>Clostridiaceae</taxon>
        <taxon>Clostridium</taxon>
    </lineage>
</organism>
<proteinExistence type="predicted"/>
<evidence type="ECO:0000256" key="2">
    <source>
        <dbReference type="PROSITE-ProRule" id="PRU00339"/>
    </source>
</evidence>
<feature type="repeat" description="TPR" evidence="2">
    <location>
        <begin position="114"/>
        <end position="147"/>
    </location>
</feature>
<dbReference type="OrthoDB" id="9779889at2"/>
<dbReference type="PRINTS" id="PR00625">
    <property type="entry name" value="JDOMAIN"/>
</dbReference>
<evidence type="ECO:0000313" key="5">
    <source>
        <dbReference type="Proteomes" id="UP000019482"/>
    </source>
</evidence>
<dbReference type="PROSITE" id="PS50005">
    <property type="entry name" value="TPR"/>
    <property type="match status" value="1"/>
</dbReference>
<dbReference type="EMBL" id="CBXI010000023">
    <property type="protein sequence ID" value="CDL91270.1"/>
    <property type="molecule type" value="Genomic_DNA"/>
</dbReference>
<keyword evidence="1" id="KW-0235">DNA replication</keyword>
<dbReference type="InterPro" id="IPR050817">
    <property type="entry name" value="DjlA_DnaK_co-chaperone"/>
</dbReference>
<comment type="caution">
    <text evidence="4">The sequence shown here is derived from an EMBL/GenBank/DDBJ whole genome shotgun (WGS) entry which is preliminary data.</text>
</comment>
<dbReference type="Pfam" id="PF00226">
    <property type="entry name" value="DnaJ"/>
    <property type="match status" value="1"/>
</dbReference>
<evidence type="ECO:0000256" key="1">
    <source>
        <dbReference type="ARBA" id="ARBA00022705"/>
    </source>
</evidence>
<dbReference type="Gene3D" id="1.10.287.110">
    <property type="entry name" value="DnaJ domain"/>
    <property type="match status" value="1"/>
</dbReference>
<evidence type="ECO:0000259" key="3">
    <source>
        <dbReference type="PROSITE" id="PS50076"/>
    </source>
</evidence>
<dbReference type="PANTHER" id="PTHR24074">
    <property type="entry name" value="CO-CHAPERONE PROTEIN DJLA"/>
    <property type="match status" value="1"/>
</dbReference>
<dbReference type="InterPro" id="IPR019734">
    <property type="entry name" value="TPR_rpt"/>
</dbReference>
<dbReference type="InterPro" id="IPR036869">
    <property type="entry name" value="J_dom_sf"/>
</dbReference>
<evidence type="ECO:0000313" key="4">
    <source>
        <dbReference type="EMBL" id="CDL91270.1"/>
    </source>
</evidence>
<sequence length="200" mass="22738">MKNPYEVLGVNENASKEDIKKAYRQLAKKYHPDQYGNNPLKNLAEEKMRDINAAYDYLMKNSSNTSYSNNSYESSDTTYSGENSDLYKSIEVDINSGDLRSAESKLASCRTRDAEWNYLMGILNMKKSWYNEAINNLTTACNLDPNNFKYRQALNNLQGMNNTYRQPYYDTRRGNSDICNICATLYCLDCLCGGGDIGGC</sequence>
<keyword evidence="2" id="KW-0802">TPR repeat</keyword>
<keyword evidence="5" id="KW-1185">Reference proteome</keyword>
<reference evidence="4 5" key="1">
    <citation type="journal article" date="2015" name="Genome Announc.">
        <title>Draft Genome Sequence of Clostridium tyrobutyricum Strain DIVETGP, Isolated from Cow's Milk for Grana Padano Production.</title>
        <authorList>
            <person name="Soggiu A."/>
            <person name="Piras C."/>
            <person name="Gaiarsa S."/>
            <person name="Sassera D."/>
            <person name="Roncada P."/>
            <person name="Bendixen E."/>
            <person name="Brasca M."/>
            <person name="Bonizzi L."/>
        </authorList>
    </citation>
    <scope>NUCLEOTIDE SEQUENCE [LARGE SCALE GENOMIC DNA]</scope>
    <source>
        <strain evidence="4 5">DIVETGP</strain>
    </source>
</reference>
<gene>
    <name evidence="4" type="ORF">CTDIVETGP_1340</name>
</gene>
<dbReference type="SMART" id="SM00271">
    <property type="entry name" value="DnaJ"/>
    <property type="match status" value="1"/>
</dbReference>
<dbReference type="PROSITE" id="PS50076">
    <property type="entry name" value="DNAJ_2"/>
    <property type="match status" value="1"/>
</dbReference>
<dbReference type="GO" id="GO:0006260">
    <property type="term" value="P:DNA replication"/>
    <property type="evidence" value="ECO:0007669"/>
    <property type="project" value="UniProtKB-KW"/>
</dbReference>
<dbReference type="GeneID" id="29420957"/>
<dbReference type="AlphaFoldDB" id="W6N5F6"/>